<evidence type="ECO:0000259" key="3">
    <source>
        <dbReference type="Pfam" id="PF05692"/>
    </source>
</evidence>
<gene>
    <name evidence="4" type="ORF">H3143_02930</name>
</gene>
<feature type="signal peptide" evidence="2">
    <location>
        <begin position="1"/>
        <end position="22"/>
    </location>
</feature>
<dbReference type="Proteomes" id="UP000514704">
    <property type="component" value="Chromosome"/>
</dbReference>
<proteinExistence type="predicted"/>
<keyword evidence="5" id="KW-1185">Reference proteome</keyword>
<dbReference type="Pfam" id="PF05692">
    <property type="entry name" value="Myco_haema"/>
    <property type="match status" value="1"/>
</dbReference>
<dbReference type="InterPro" id="IPR008692">
    <property type="entry name" value="Hemogglutn_Mycoplasma"/>
</dbReference>
<feature type="chain" id="PRO_5028025554" description="Haemagglutinin Mycoplasma domain-containing protein" evidence="2">
    <location>
        <begin position="23"/>
        <end position="660"/>
    </location>
</feature>
<evidence type="ECO:0000256" key="1">
    <source>
        <dbReference type="SAM" id="MobiDB-lite"/>
    </source>
</evidence>
<name>A0A7D7U2T8_9MOLU</name>
<evidence type="ECO:0000256" key="2">
    <source>
        <dbReference type="SAM" id="SignalP"/>
    </source>
</evidence>
<dbReference type="RefSeq" id="WP_182078714.1">
    <property type="nucleotide sequence ID" value="NZ_CP059674.1"/>
</dbReference>
<dbReference type="KEGG" id="mtuy:H3143_02930"/>
<reference evidence="4 5" key="1">
    <citation type="journal article" date="2017" name="Int. J. Syst. Evol. Microbiol.">
        <title>Mycoplasma tullyi sp. nov., isolated from penguins of the genus Spheniscus.</title>
        <authorList>
            <person name="Yavari C.A."/>
            <person name="Ramirez A.S."/>
            <person name="Nicholas R.A.J."/>
            <person name="Radford A.D."/>
            <person name="Darby A.C."/>
            <person name="Bradbury J.M."/>
        </authorList>
    </citation>
    <scope>NUCLEOTIDE SEQUENCE [LARGE SCALE GENOMIC DNA]</scope>
    <source>
        <strain evidence="4 5">56A97T</strain>
    </source>
</reference>
<sequence>MKNKNIIKFVGLLGVGSFVMLAAASCTQRVSQVTKSSSTNTNQNSSSNSRNMSGETPNENATSKSGAGMNNPSSGGAKANDPAQQLASARQALNNLLDTENNNVNLYSDYAQIQNALKTAYKTTKDASENTNASLDEVKSLQTALQAAIDKAATDKKAFDNNNQALVTAYNELKVTLQSKATTLDGLSEDKYSAIKNKLISLFDVGTGIIDQKLDSISRTTSLAADNVSKANKDIKDALSALDGWKTNADALATSYVKQALVKTQLTGVTNNMDQPGNYSFVGYSVDVTSGSNMTPNWSFAQRKAWTSNDNILNTDKPVTDVSWIYGLVGTDAKYTLTFNYYGPSTGYLYFPYKLVKSGDSGNVALQYKLNDAPEATAITFDEGDTYNGKTPSVSDINVAKITLTDLKFGANKIEFSLPTGDPAKVAPMIGNMYLTSNSDNANKISNSIFGNDVTSDNSVTVNLLNGYSLGTNYSMLFYQLSNYTVNDAMPTSEPAYLVGFIGGAQIRNVSPTPSNNNTSPAQDNDSRTLTIYVNVPKTGEYSIHSTYIYSAGSSDTTTTRSIKFSTDSSNDSNAVSITVKSLGSWSKLGQIDTSSSETSGITTGSKRTLNLQQGLNKVIVSQVSGDTPYIGNLTFTLSDTPQENANPSTTVASTMPESR</sequence>
<feature type="region of interest" description="Disordered" evidence="1">
    <location>
        <begin position="30"/>
        <end position="85"/>
    </location>
</feature>
<accession>A0A7D7U2T8</accession>
<dbReference type="Pfam" id="PF07554">
    <property type="entry name" value="FIVAR"/>
    <property type="match status" value="2"/>
</dbReference>
<feature type="domain" description="Haemagglutinin Mycoplasma" evidence="3">
    <location>
        <begin position="387"/>
        <end position="638"/>
    </location>
</feature>
<evidence type="ECO:0000313" key="4">
    <source>
        <dbReference type="EMBL" id="QMT98429.1"/>
    </source>
</evidence>
<evidence type="ECO:0000313" key="5">
    <source>
        <dbReference type="Proteomes" id="UP000514704"/>
    </source>
</evidence>
<protein>
    <recommendedName>
        <fullName evidence="3">Haemagglutinin Mycoplasma domain-containing protein</fullName>
    </recommendedName>
</protein>
<feature type="region of interest" description="Disordered" evidence="1">
    <location>
        <begin position="639"/>
        <end position="660"/>
    </location>
</feature>
<keyword evidence="2" id="KW-0732">Signal</keyword>
<dbReference type="EMBL" id="CP059674">
    <property type="protein sequence ID" value="QMT98429.1"/>
    <property type="molecule type" value="Genomic_DNA"/>
</dbReference>
<organism evidence="4 5">
    <name type="scientific">Mycoplasma tullyi</name>
    <dbReference type="NCBI Taxonomy" id="1612150"/>
    <lineage>
        <taxon>Bacteria</taxon>
        <taxon>Bacillati</taxon>
        <taxon>Mycoplasmatota</taxon>
        <taxon>Mollicutes</taxon>
        <taxon>Mycoplasmataceae</taxon>
        <taxon>Mycoplasma</taxon>
    </lineage>
</organism>
<dbReference type="PROSITE" id="PS51257">
    <property type="entry name" value="PROKAR_LIPOPROTEIN"/>
    <property type="match status" value="1"/>
</dbReference>
<dbReference type="Gene3D" id="2.60.120.260">
    <property type="entry name" value="Galactose-binding domain-like"/>
    <property type="match status" value="1"/>
</dbReference>
<feature type="compositionally biased region" description="Low complexity" evidence="1">
    <location>
        <begin position="36"/>
        <end position="53"/>
    </location>
</feature>
<dbReference type="AlphaFoldDB" id="A0A7D7U2T8"/>
<feature type="compositionally biased region" description="Polar residues" evidence="1">
    <location>
        <begin position="54"/>
        <end position="74"/>
    </location>
</feature>